<keyword evidence="5" id="KW-1185">Reference proteome</keyword>
<accession>A0A0M0JCI0</accession>
<evidence type="ECO:0000256" key="1">
    <source>
        <dbReference type="SAM" id="MobiDB-lite"/>
    </source>
</evidence>
<gene>
    <name evidence="4" type="ORF">Ctob_003116</name>
</gene>
<dbReference type="AlphaFoldDB" id="A0A0M0JCI0"/>
<feature type="signal peptide" evidence="2">
    <location>
        <begin position="1"/>
        <end position="21"/>
    </location>
</feature>
<keyword evidence="2" id="KW-0732">Signal</keyword>
<evidence type="ECO:0000313" key="5">
    <source>
        <dbReference type="Proteomes" id="UP000037460"/>
    </source>
</evidence>
<evidence type="ECO:0000313" key="4">
    <source>
        <dbReference type="EMBL" id="KOO24284.1"/>
    </source>
</evidence>
<feature type="domain" description="Glutaminase A central" evidence="3">
    <location>
        <begin position="26"/>
        <end position="73"/>
    </location>
</feature>
<name>A0A0M0JCI0_9EUKA</name>
<proteinExistence type="predicted"/>
<dbReference type="OrthoDB" id="3918848at2759"/>
<dbReference type="PANTHER" id="PTHR31987:SF1">
    <property type="entry name" value="GLUTAMINASE A"/>
    <property type="match status" value="1"/>
</dbReference>
<dbReference type="EMBL" id="JWZX01003109">
    <property type="protein sequence ID" value="KOO24284.1"/>
    <property type="molecule type" value="Genomic_DNA"/>
</dbReference>
<dbReference type="InterPro" id="IPR032514">
    <property type="entry name" value="GtaA_central"/>
</dbReference>
<comment type="caution">
    <text evidence="4">The sequence shown here is derived from an EMBL/GenBank/DDBJ whole genome shotgun (WGS) entry which is preliminary data.</text>
</comment>
<feature type="region of interest" description="Disordered" evidence="1">
    <location>
        <begin position="99"/>
        <end position="127"/>
    </location>
</feature>
<feature type="domain" description="Glutaminase A central" evidence="3">
    <location>
        <begin position="131"/>
        <end position="289"/>
    </location>
</feature>
<dbReference type="InterPro" id="IPR052743">
    <property type="entry name" value="Glutaminase_GtaA"/>
</dbReference>
<protein>
    <submittedName>
        <fullName evidence="4">Glutaminase a</fullName>
    </submittedName>
</protein>
<evidence type="ECO:0000259" key="3">
    <source>
        <dbReference type="Pfam" id="PF16335"/>
    </source>
</evidence>
<reference evidence="5" key="1">
    <citation type="journal article" date="2015" name="PLoS Genet.">
        <title>Genome Sequence and Transcriptome Analyses of Chrysochromulina tobin: Metabolic Tools for Enhanced Algal Fitness in the Prominent Order Prymnesiales (Haptophyceae).</title>
        <authorList>
            <person name="Hovde B.T."/>
            <person name="Deodato C.R."/>
            <person name="Hunsperger H.M."/>
            <person name="Ryken S.A."/>
            <person name="Yost W."/>
            <person name="Jha R.K."/>
            <person name="Patterson J."/>
            <person name="Monnat R.J. Jr."/>
            <person name="Barlow S.B."/>
            <person name="Starkenburg S.R."/>
            <person name="Cattolico R.A."/>
        </authorList>
    </citation>
    <scope>NUCLEOTIDE SEQUENCE</scope>
    <source>
        <strain evidence="5">CCMP291</strain>
    </source>
</reference>
<sequence length="291" mass="32291">MASLIMSQCLSSSMLLMLIASDGLPHQEPMPLENSSNMLLMLLALVQRSGAVLARQWLAPYLPLLTTWTEVLIGLKGILAIRAFAELCTIMQLDDESRQFNGGRAPPQHGGRAPPQHGGRAQDGARTGRPCAEYASIAADYASTWQLYAFNATGQPPHYSMSFNVDEYQDSWSLKYNLLWQRLLRLDGPFDYDAIAALETAYYLEQANEFGTPLDPRHQYTKADWLSWVAAMSPDEARWHALFSPIFEVLNTTSSRAPFTDLYDTISGELAINGAFIARPVVGALFAKLLL</sequence>
<evidence type="ECO:0000256" key="2">
    <source>
        <dbReference type="SAM" id="SignalP"/>
    </source>
</evidence>
<dbReference type="Proteomes" id="UP000037460">
    <property type="component" value="Unassembled WGS sequence"/>
</dbReference>
<organism evidence="4 5">
    <name type="scientific">Chrysochromulina tobinii</name>
    <dbReference type="NCBI Taxonomy" id="1460289"/>
    <lineage>
        <taxon>Eukaryota</taxon>
        <taxon>Haptista</taxon>
        <taxon>Haptophyta</taxon>
        <taxon>Prymnesiophyceae</taxon>
        <taxon>Prymnesiales</taxon>
        <taxon>Chrysochromulinaceae</taxon>
        <taxon>Chrysochromulina</taxon>
    </lineage>
</organism>
<dbReference type="Pfam" id="PF16335">
    <property type="entry name" value="GtaA_6_Hairpin"/>
    <property type="match status" value="2"/>
</dbReference>
<feature type="chain" id="PRO_5005601739" evidence="2">
    <location>
        <begin position="22"/>
        <end position="291"/>
    </location>
</feature>
<dbReference type="PANTHER" id="PTHR31987">
    <property type="entry name" value="GLUTAMINASE A-RELATED"/>
    <property type="match status" value="1"/>
</dbReference>